<dbReference type="PANTHER" id="PTHR30055:SF226">
    <property type="entry name" value="HTH-TYPE TRANSCRIPTIONAL REGULATOR PKSA"/>
    <property type="match status" value="1"/>
</dbReference>
<name>A0A852TXI2_9ACTN</name>
<evidence type="ECO:0000313" key="4">
    <source>
        <dbReference type="EMBL" id="NYE48461.1"/>
    </source>
</evidence>
<keyword evidence="5" id="KW-1185">Reference proteome</keyword>
<sequence length="211" mass="22785">MGQANVGNGRRYAGLGPAERARQRRAALLDAAKDLFGTNGYRATSVKQVCARAGLTERYFYESFRDREAALAAVYDELVGGMRAATLEAIAKAERSEAVAARALAAFVDFLTADERRAQIVLIEVVGVSPELESRRHTVLTEFSELVTDVWLGERGPASLRRLTAVALVGGVNHLLIDWLLSGRTQQPAELVQACTTLFAGARDQLAPPTG</sequence>
<proteinExistence type="predicted"/>
<dbReference type="InterPro" id="IPR001647">
    <property type="entry name" value="HTH_TetR"/>
</dbReference>
<dbReference type="AlphaFoldDB" id="A0A852TXI2"/>
<dbReference type="EMBL" id="JACCCC010000001">
    <property type="protein sequence ID" value="NYE48461.1"/>
    <property type="molecule type" value="Genomic_DNA"/>
</dbReference>
<dbReference type="PANTHER" id="PTHR30055">
    <property type="entry name" value="HTH-TYPE TRANSCRIPTIONAL REGULATOR RUTR"/>
    <property type="match status" value="1"/>
</dbReference>
<evidence type="ECO:0000256" key="2">
    <source>
        <dbReference type="PROSITE-ProRule" id="PRU00335"/>
    </source>
</evidence>
<dbReference type="GO" id="GO:0003700">
    <property type="term" value="F:DNA-binding transcription factor activity"/>
    <property type="evidence" value="ECO:0007669"/>
    <property type="project" value="TreeGrafter"/>
</dbReference>
<protein>
    <submittedName>
        <fullName evidence="4">AcrR family transcriptional regulator</fullName>
    </submittedName>
</protein>
<evidence type="ECO:0000259" key="3">
    <source>
        <dbReference type="PROSITE" id="PS50977"/>
    </source>
</evidence>
<accession>A0A852TXI2</accession>
<evidence type="ECO:0000313" key="5">
    <source>
        <dbReference type="Proteomes" id="UP000589036"/>
    </source>
</evidence>
<dbReference type="Proteomes" id="UP000589036">
    <property type="component" value="Unassembled WGS sequence"/>
</dbReference>
<comment type="caution">
    <text evidence="4">The sequence shown here is derived from an EMBL/GenBank/DDBJ whole genome shotgun (WGS) entry which is preliminary data.</text>
</comment>
<reference evidence="4 5" key="1">
    <citation type="submission" date="2020-07" db="EMBL/GenBank/DDBJ databases">
        <title>Sequencing the genomes of 1000 actinobacteria strains.</title>
        <authorList>
            <person name="Klenk H.-P."/>
        </authorList>
    </citation>
    <scope>NUCLEOTIDE SEQUENCE [LARGE SCALE GENOMIC DNA]</scope>
    <source>
        <strain evidence="4 5">CXB654</strain>
    </source>
</reference>
<dbReference type="SUPFAM" id="SSF46689">
    <property type="entry name" value="Homeodomain-like"/>
    <property type="match status" value="1"/>
</dbReference>
<feature type="DNA-binding region" description="H-T-H motif" evidence="2">
    <location>
        <begin position="45"/>
        <end position="64"/>
    </location>
</feature>
<dbReference type="Gene3D" id="1.10.357.10">
    <property type="entry name" value="Tetracycline Repressor, domain 2"/>
    <property type="match status" value="1"/>
</dbReference>
<organism evidence="4 5">
    <name type="scientific">Spinactinospora alkalitolerans</name>
    <dbReference type="NCBI Taxonomy" id="687207"/>
    <lineage>
        <taxon>Bacteria</taxon>
        <taxon>Bacillati</taxon>
        <taxon>Actinomycetota</taxon>
        <taxon>Actinomycetes</taxon>
        <taxon>Streptosporangiales</taxon>
        <taxon>Nocardiopsidaceae</taxon>
        <taxon>Spinactinospora</taxon>
    </lineage>
</organism>
<gene>
    <name evidence="4" type="ORF">HDA32_003581</name>
</gene>
<dbReference type="RefSeq" id="WP_179644240.1">
    <property type="nucleotide sequence ID" value="NZ_BAAAYY010000004.1"/>
</dbReference>
<evidence type="ECO:0000256" key="1">
    <source>
        <dbReference type="ARBA" id="ARBA00023125"/>
    </source>
</evidence>
<dbReference type="InterPro" id="IPR009057">
    <property type="entry name" value="Homeodomain-like_sf"/>
</dbReference>
<dbReference type="Pfam" id="PF00440">
    <property type="entry name" value="TetR_N"/>
    <property type="match status" value="1"/>
</dbReference>
<dbReference type="PRINTS" id="PR00455">
    <property type="entry name" value="HTHTETR"/>
</dbReference>
<dbReference type="GO" id="GO:0000976">
    <property type="term" value="F:transcription cis-regulatory region binding"/>
    <property type="evidence" value="ECO:0007669"/>
    <property type="project" value="TreeGrafter"/>
</dbReference>
<dbReference type="PROSITE" id="PS50977">
    <property type="entry name" value="HTH_TETR_2"/>
    <property type="match status" value="1"/>
</dbReference>
<feature type="domain" description="HTH tetR-type" evidence="3">
    <location>
        <begin position="22"/>
        <end position="82"/>
    </location>
</feature>
<keyword evidence="1 2" id="KW-0238">DNA-binding</keyword>
<dbReference type="InterPro" id="IPR050109">
    <property type="entry name" value="HTH-type_TetR-like_transc_reg"/>
</dbReference>